<feature type="compositionally biased region" description="Low complexity" evidence="1">
    <location>
        <begin position="105"/>
        <end position="121"/>
    </location>
</feature>
<dbReference type="SUPFAM" id="SSF48452">
    <property type="entry name" value="TPR-like"/>
    <property type="match status" value="1"/>
</dbReference>
<comment type="caution">
    <text evidence="2">The sequence shown here is derived from an EMBL/GenBank/DDBJ whole genome shotgun (WGS) entry which is preliminary data.</text>
</comment>
<dbReference type="EMBL" id="LGSR01000002">
    <property type="protein sequence ID" value="KOS22997.1"/>
    <property type="molecule type" value="Genomic_DNA"/>
</dbReference>
<reference evidence="2 3" key="1">
    <citation type="submission" date="2015-07" db="EMBL/GenBank/DDBJ databases">
        <title>The genome of the fungus Escovopsis weberi, a specialized disease agent of ant agriculture.</title>
        <authorList>
            <person name="de Man T.J."/>
            <person name="Stajich J.E."/>
            <person name="Kubicek C.P."/>
            <person name="Chenthamara K."/>
            <person name="Atanasova L."/>
            <person name="Druzhinina I.S."/>
            <person name="Birnbaum S."/>
            <person name="Barribeau S.M."/>
            <person name="Teiling C."/>
            <person name="Suen G."/>
            <person name="Currie C."/>
            <person name="Gerardo N.M."/>
        </authorList>
    </citation>
    <scope>NUCLEOTIDE SEQUENCE [LARGE SCALE GENOMIC DNA]</scope>
</reference>
<dbReference type="STRING" id="150374.A0A0M8N4F3"/>
<protein>
    <submittedName>
        <fullName evidence="2">Tetratricopeptide repeat protein 1</fullName>
    </submittedName>
</protein>
<dbReference type="Proteomes" id="UP000053831">
    <property type="component" value="Unassembled WGS sequence"/>
</dbReference>
<dbReference type="OrthoDB" id="1872379at2759"/>
<dbReference type="PANTHER" id="PTHR46014:SF1">
    <property type="entry name" value="TETRATRICOPEPTIDE REPEAT PROTEIN 1"/>
    <property type="match status" value="1"/>
</dbReference>
<dbReference type="InterPro" id="IPR052769">
    <property type="entry name" value="TPR_domain_protein"/>
</dbReference>
<dbReference type="PANTHER" id="PTHR46014">
    <property type="entry name" value="TETRATRICOPEPTIDE REPEAT PROTEIN 1"/>
    <property type="match status" value="1"/>
</dbReference>
<evidence type="ECO:0000313" key="3">
    <source>
        <dbReference type="Proteomes" id="UP000053831"/>
    </source>
</evidence>
<name>A0A0M8N4F3_ESCWE</name>
<proteinExistence type="predicted"/>
<accession>A0A0M8N4F3</accession>
<feature type="region of interest" description="Disordered" evidence="1">
    <location>
        <begin position="82"/>
        <end position="121"/>
    </location>
</feature>
<keyword evidence="3" id="KW-1185">Reference proteome</keyword>
<gene>
    <name evidence="2" type="ORF">ESCO_003655</name>
</gene>
<sequence length="265" mass="27660">MIHKSRSLKGTTSNALKAEANALFNAADPAAAITLYKEALASCPAYLHFPRAVLQSNIAACYLKTEDYADAAKHASDALDGLEKLDPKAPSNPGLTSTSPDQPQAASPSTGAGAGADAGARSGACDDVEAEIISAGAARAPPDVPKADIARIRIKALLRRARARSLQGGWSNLASSEQDYKALAALPPGDLTKADLRTVRAQLAELPARVKAAQEAEMAEMWGKLKGLGNSILRPFGLSTDNFQMVKDENTGGYSMNFTQAGAPK</sequence>
<evidence type="ECO:0000256" key="1">
    <source>
        <dbReference type="SAM" id="MobiDB-lite"/>
    </source>
</evidence>
<dbReference type="Gene3D" id="1.25.40.10">
    <property type="entry name" value="Tetratricopeptide repeat domain"/>
    <property type="match status" value="1"/>
</dbReference>
<evidence type="ECO:0000313" key="2">
    <source>
        <dbReference type="EMBL" id="KOS22997.1"/>
    </source>
</evidence>
<organism evidence="2 3">
    <name type="scientific">Escovopsis weberi</name>
    <dbReference type="NCBI Taxonomy" id="150374"/>
    <lineage>
        <taxon>Eukaryota</taxon>
        <taxon>Fungi</taxon>
        <taxon>Dikarya</taxon>
        <taxon>Ascomycota</taxon>
        <taxon>Pezizomycotina</taxon>
        <taxon>Sordariomycetes</taxon>
        <taxon>Hypocreomycetidae</taxon>
        <taxon>Hypocreales</taxon>
        <taxon>Hypocreaceae</taxon>
        <taxon>Escovopsis</taxon>
    </lineage>
</organism>
<dbReference type="InterPro" id="IPR011990">
    <property type="entry name" value="TPR-like_helical_dom_sf"/>
</dbReference>
<dbReference type="AlphaFoldDB" id="A0A0M8N4F3"/>
<feature type="compositionally biased region" description="Polar residues" evidence="1">
    <location>
        <begin position="93"/>
        <end position="104"/>
    </location>
</feature>